<dbReference type="EC" id="2.1.1.37" evidence="1"/>
<dbReference type="PROSITE" id="PS51679">
    <property type="entry name" value="SAM_MT_C5"/>
    <property type="match status" value="1"/>
</dbReference>
<gene>
    <name evidence="8" type="ORF">AABB81_03020</name>
</gene>
<keyword evidence="9" id="KW-1185">Reference proteome</keyword>
<dbReference type="InterPro" id="IPR018117">
    <property type="entry name" value="C5_DNA_meth_AS"/>
</dbReference>
<dbReference type="InterPro" id="IPR001525">
    <property type="entry name" value="C5_MeTfrase"/>
</dbReference>
<evidence type="ECO:0000256" key="3">
    <source>
        <dbReference type="ARBA" id="ARBA00022679"/>
    </source>
</evidence>
<dbReference type="GO" id="GO:0032259">
    <property type="term" value="P:methylation"/>
    <property type="evidence" value="ECO:0007669"/>
    <property type="project" value="UniProtKB-KW"/>
</dbReference>
<dbReference type="GO" id="GO:0008168">
    <property type="term" value="F:methyltransferase activity"/>
    <property type="evidence" value="ECO:0007669"/>
    <property type="project" value="UniProtKB-KW"/>
</dbReference>
<organism evidence="8 9">
    <name type="scientific">Lutimonas vermicola</name>
    <dbReference type="NCBI Taxonomy" id="414288"/>
    <lineage>
        <taxon>Bacteria</taxon>
        <taxon>Pseudomonadati</taxon>
        <taxon>Bacteroidota</taxon>
        <taxon>Flavobacteriia</taxon>
        <taxon>Flavobacteriales</taxon>
        <taxon>Flavobacteriaceae</taxon>
        <taxon>Lutimonas</taxon>
    </lineage>
</organism>
<dbReference type="Gene3D" id="3.40.50.150">
    <property type="entry name" value="Vaccinia Virus protein VP39"/>
    <property type="match status" value="1"/>
</dbReference>
<dbReference type="InterPro" id="IPR029063">
    <property type="entry name" value="SAM-dependent_MTases_sf"/>
</dbReference>
<dbReference type="Proteomes" id="UP001474120">
    <property type="component" value="Unassembled WGS sequence"/>
</dbReference>
<comment type="similarity">
    <text evidence="7">Belongs to the class I-like SAM-binding methyltransferase superfamily. C5-methyltransferase family.</text>
</comment>
<dbReference type="SUPFAM" id="SSF53335">
    <property type="entry name" value="S-adenosyl-L-methionine-dependent methyltransferases"/>
    <property type="match status" value="1"/>
</dbReference>
<keyword evidence="2 7" id="KW-0489">Methyltransferase</keyword>
<dbReference type="PANTHER" id="PTHR10629:SF52">
    <property type="entry name" value="DNA (CYTOSINE-5)-METHYLTRANSFERASE 1"/>
    <property type="match status" value="1"/>
</dbReference>
<dbReference type="PROSITE" id="PS00094">
    <property type="entry name" value="C5_MTASE_1"/>
    <property type="match status" value="1"/>
</dbReference>
<dbReference type="InterPro" id="IPR050390">
    <property type="entry name" value="C5-Methyltransferase"/>
</dbReference>
<evidence type="ECO:0000256" key="1">
    <source>
        <dbReference type="ARBA" id="ARBA00011975"/>
    </source>
</evidence>
<evidence type="ECO:0000313" key="8">
    <source>
        <dbReference type="EMBL" id="MEL4454850.1"/>
    </source>
</evidence>
<sequence>MKNKKLTIIDLFTSCGGLTEGFLKSGKYKGLAHVEWELPMVRTLRSRLEKKWNHSKNTALKRVIHFDIQRTDELLNGNWSDLSLNSFSETNHASIIKNGLKGLVRNTKVDLVVGGPPCQAYSMARRSHSNKLVKDDYRNYLFESFIKVVDEFRPSVFVFENVEGMLSAAPGGRKVTDRIFEAFDNCRYDIYLYQKN</sequence>
<dbReference type="EMBL" id="JBCDNA010000001">
    <property type="protein sequence ID" value="MEL4454850.1"/>
    <property type="molecule type" value="Genomic_DNA"/>
</dbReference>
<comment type="caution">
    <text evidence="8">The sequence shown here is derived from an EMBL/GenBank/DDBJ whole genome shotgun (WGS) entry which is preliminary data.</text>
</comment>
<dbReference type="RefSeq" id="WP_342158521.1">
    <property type="nucleotide sequence ID" value="NZ_JBCDNA010000001.1"/>
</dbReference>
<name>A0ABU9KXC8_9FLAO</name>
<dbReference type="PANTHER" id="PTHR10629">
    <property type="entry name" value="CYTOSINE-SPECIFIC METHYLTRANSFERASE"/>
    <property type="match status" value="1"/>
</dbReference>
<protein>
    <recommendedName>
        <fullName evidence="1">DNA (cytosine-5-)-methyltransferase</fullName>
        <ecNumber evidence="1">2.1.1.37</ecNumber>
    </recommendedName>
</protein>
<accession>A0ABU9KXC8</accession>
<dbReference type="Pfam" id="PF00145">
    <property type="entry name" value="DNA_methylase"/>
    <property type="match status" value="1"/>
</dbReference>
<proteinExistence type="inferred from homology"/>
<evidence type="ECO:0000256" key="5">
    <source>
        <dbReference type="ARBA" id="ARBA00022747"/>
    </source>
</evidence>
<keyword evidence="5" id="KW-0680">Restriction system</keyword>
<comment type="catalytic activity">
    <reaction evidence="6">
        <text>a 2'-deoxycytidine in DNA + S-adenosyl-L-methionine = a 5-methyl-2'-deoxycytidine in DNA + S-adenosyl-L-homocysteine + H(+)</text>
        <dbReference type="Rhea" id="RHEA:13681"/>
        <dbReference type="Rhea" id="RHEA-COMP:11369"/>
        <dbReference type="Rhea" id="RHEA-COMP:11370"/>
        <dbReference type="ChEBI" id="CHEBI:15378"/>
        <dbReference type="ChEBI" id="CHEBI:57856"/>
        <dbReference type="ChEBI" id="CHEBI:59789"/>
        <dbReference type="ChEBI" id="CHEBI:85452"/>
        <dbReference type="ChEBI" id="CHEBI:85454"/>
        <dbReference type="EC" id="2.1.1.37"/>
    </reaction>
</comment>
<evidence type="ECO:0000256" key="4">
    <source>
        <dbReference type="ARBA" id="ARBA00022691"/>
    </source>
</evidence>
<feature type="active site" evidence="7">
    <location>
        <position position="118"/>
    </location>
</feature>
<evidence type="ECO:0000256" key="6">
    <source>
        <dbReference type="ARBA" id="ARBA00047422"/>
    </source>
</evidence>
<evidence type="ECO:0000313" key="9">
    <source>
        <dbReference type="Proteomes" id="UP001474120"/>
    </source>
</evidence>
<keyword evidence="4 7" id="KW-0949">S-adenosyl-L-methionine</keyword>
<reference evidence="8 9" key="1">
    <citation type="submission" date="2024-04" db="EMBL/GenBank/DDBJ databases">
        <title>whole genome sequencing of Lutimonas vermicola strain IMCC1616.</title>
        <authorList>
            <person name="Bae S.S."/>
        </authorList>
    </citation>
    <scope>NUCLEOTIDE SEQUENCE [LARGE SCALE GENOMIC DNA]</scope>
    <source>
        <strain evidence="8 9">IMCC1616</strain>
    </source>
</reference>
<evidence type="ECO:0000256" key="2">
    <source>
        <dbReference type="ARBA" id="ARBA00022603"/>
    </source>
</evidence>
<dbReference type="PRINTS" id="PR00105">
    <property type="entry name" value="C5METTRFRASE"/>
</dbReference>
<evidence type="ECO:0000256" key="7">
    <source>
        <dbReference type="PROSITE-ProRule" id="PRU01016"/>
    </source>
</evidence>
<keyword evidence="3 7" id="KW-0808">Transferase</keyword>